<accession>A0ABX4BPM8</accession>
<keyword evidence="2" id="KW-1185">Reference proteome</keyword>
<evidence type="ECO:0000313" key="2">
    <source>
        <dbReference type="Proteomes" id="UP000198382"/>
    </source>
</evidence>
<evidence type="ECO:0000313" key="1">
    <source>
        <dbReference type="EMBL" id="OXA78276.1"/>
    </source>
</evidence>
<dbReference type="PROSITE" id="PS51257">
    <property type="entry name" value="PROKAR_LIPOPROTEIN"/>
    <property type="match status" value="1"/>
</dbReference>
<protein>
    <recommendedName>
        <fullName evidence="3">DKNYY family protein</fullName>
    </recommendedName>
</protein>
<dbReference type="Proteomes" id="UP000198382">
    <property type="component" value="Unassembled WGS sequence"/>
</dbReference>
<dbReference type="EMBL" id="MUGV01000022">
    <property type="protein sequence ID" value="OXA78276.1"/>
    <property type="molecule type" value="Genomic_DNA"/>
</dbReference>
<reference evidence="1 2" key="1">
    <citation type="submission" date="2016-11" db="EMBL/GenBank/DDBJ databases">
        <title>Whole genomes of Flavobacteriaceae.</title>
        <authorList>
            <person name="Stine C."/>
            <person name="Li C."/>
            <person name="Tadesse D."/>
        </authorList>
    </citation>
    <scope>NUCLEOTIDE SEQUENCE [LARGE SCALE GENOMIC DNA]</scope>
    <source>
        <strain evidence="1 2">DSM 15937</strain>
    </source>
</reference>
<evidence type="ECO:0008006" key="3">
    <source>
        <dbReference type="Google" id="ProtNLM"/>
    </source>
</evidence>
<dbReference type="RefSeq" id="WP_074656643.1">
    <property type="nucleotide sequence ID" value="NZ_MUGV01000022.1"/>
</dbReference>
<name>A0ABX4BPM8_FLAFR</name>
<organism evidence="1 2">
    <name type="scientific">Flavobacterium frigidimaris</name>
    <dbReference type="NCBI Taxonomy" id="262320"/>
    <lineage>
        <taxon>Bacteria</taxon>
        <taxon>Pseudomonadati</taxon>
        <taxon>Bacteroidota</taxon>
        <taxon>Flavobacteriia</taxon>
        <taxon>Flavobacteriales</taxon>
        <taxon>Flavobacteriaceae</taxon>
        <taxon>Flavobacterium</taxon>
    </lineage>
</organism>
<gene>
    <name evidence="1" type="ORF">B0A65_14040</name>
</gene>
<comment type="caution">
    <text evidence="1">The sequence shown here is derived from an EMBL/GenBank/DDBJ whole genome shotgun (WGS) entry which is preliminary data.</text>
</comment>
<proteinExistence type="predicted"/>
<sequence>MLRPNKSLQKLIPLLLIVLISCKHVPTEFIANPSCSQIEKFNYSKSVILFVDDNETKVNILKDEAFLKEIKEGYNFIIINKNAKCKTVAELEKKFHIEYYPTIISTNDEGKEIYRAINFDIQEGELPYKHLFTETEYHLSYFSEDHKDINQQKIDSIEDGYWLTTGNITIFDKSINNENYVYLGYTGGGLMATKNDKEYFIEKEAVFDIYSKWKRKNKYIFDWYISNNNKMICYEIDAVEKETALIPKIKTDTLDFISLNKNEFILKKDKMELKFVRDTTRIWKTFQ</sequence>